<dbReference type="AlphaFoldDB" id="A0A559LZJ0"/>
<gene>
    <name evidence="2" type="ORF">LAWI1_G006123</name>
</gene>
<name>A0A559LZJ0_9HELO</name>
<accession>A0A559LZJ0</accession>
<feature type="region of interest" description="Disordered" evidence="1">
    <location>
        <begin position="1"/>
        <end position="21"/>
    </location>
</feature>
<feature type="region of interest" description="Disordered" evidence="1">
    <location>
        <begin position="129"/>
        <end position="180"/>
    </location>
</feature>
<feature type="compositionally biased region" description="Polar residues" evidence="1">
    <location>
        <begin position="129"/>
        <end position="156"/>
    </location>
</feature>
<proteinExistence type="predicted"/>
<dbReference type="Proteomes" id="UP000315522">
    <property type="component" value="Unassembled WGS sequence"/>
</dbReference>
<sequence>MVRSSDGFFGSPEGVGAYRGKDPVNEISGNALGPGLTVARHLERVFTRYFGAREPDAVEGNLRTLCRAERRRLEDVDISLNAEVYDQKTSSTQGMKGEGYTQRGLAAKWQQREVEAPAAVAIHRYNSQQRPTTTSYLPSLLIPSTSKPLHQHQTTKPSRHHESRVVRPLQNPSILSNTRKEHQGLSIYKHNTDYYAL</sequence>
<protein>
    <submittedName>
        <fullName evidence="2">Uncharacterized protein</fullName>
    </submittedName>
</protein>
<evidence type="ECO:0000313" key="2">
    <source>
        <dbReference type="EMBL" id="TVY86119.1"/>
    </source>
</evidence>
<evidence type="ECO:0000256" key="1">
    <source>
        <dbReference type="SAM" id="MobiDB-lite"/>
    </source>
</evidence>
<dbReference type="EMBL" id="QGML01004200">
    <property type="protein sequence ID" value="TVY86119.1"/>
    <property type="molecule type" value="Genomic_DNA"/>
</dbReference>
<evidence type="ECO:0000313" key="3">
    <source>
        <dbReference type="Proteomes" id="UP000315522"/>
    </source>
</evidence>
<organism evidence="2 3">
    <name type="scientific">Lachnellula willkommii</name>
    <dbReference type="NCBI Taxonomy" id="215461"/>
    <lineage>
        <taxon>Eukaryota</taxon>
        <taxon>Fungi</taxon>
        <taxon>Dikarya</taxon>
        <taxon>Ascomycota</taxon>
        <taxon>Pezizomycotina</taxon>
        <taxon>Leotiomycetes</taxon>
        <taxon>Helotiales</taxon>
        <taxon>Lachnaceae</taxon>
        <taxon>Lachnellula</taxon>
    </lineage>
</organism>
<comment type="caution">
    <text evidence="2">The sequence shown here is derived from an EMBL/GenBank/DDBJ whole genome shotgun (WGS) entry which is preliminary data.</text>
</comment>
<reference evidence="2 3" key="1">
    <citation type="submission" date="2018-05" db="EMBL/GenBank/DDBJ databases">
        <title>Genome sequencing and assembly of the regulated plant pathogen Lachnellula willkommii and related sister species for the development of diagnostic species identification markers.</title>
        <authorList>
            <person name="Giroux E."/>
            <person name="Bilodeau G."/>
        </authorList>
    </citation>
    <scope>NUCLEOTIDE SEQUENCE [LARGE SCALE GENOMIC DNA]</scope>
    <source>
        <strain evidence="2 3">CBS 172.35</strain>
    </source>
</reference>
<keyword evidence="3" id="KW-1185">Reference proteome</keyword>